<protein>
    <recommendedName>
        <fullName evidence="2">Transglutaminase-like domain-containing protein</fullName>
    </recommendedName>
</protein>
<feature type="transmembrane region" description="Helical" evidence="1">
    <location>
        <begin position="105"/>
        <end position="130"/>
    </location>
</feature>
<evidence type="ECO:0000259" key="2">
    <source>
        <dbReference type="SMART" id="SM00460"/>
    </source>
</evidence>
<dbReference type="EMBL" id="CP048000">
    <property type="protein sequence ID" value="QHQ60411.1"/>
    <property type="molecule type" value="Genomic_DNA"/>
</dbReference>
<dbReference type="PANTHER" id="PTHR42736">
    <property type="entry name" value="PROTEIN-GLUTAMINE GAMMA-GLUTAMYLTRANSFERASE"/>
    <property type="match status" value="1"/>
</dbReference>
<dbReference type="PANTHER" id="PTHR42736:SF1">
    <property type="entry name" value="PROTEIN-GLUTAMINE GAMMA-GLUTAMYLTRANSFERASE"/>
    <property type="match status" value="1"/>
</dbReference>
<feature type="transmembrane region" description="Helical" evidence="1">
    <location>
        <begin position="37"/>
        <end position="54"/>
    </location>
</feature>
<keyword evidence="4" id="KW-1185">Reference proteome</keyword>
<proteinExistence type="predicted"/>
<dbReference type="SMART" id="SM00460">
    <property type="entry name" value="TGc"/>
    <property type="match status" value="1"/>
</dbReference>
<name>A0A6P1TK24_9FIRM</name>
<dbReference type="Gene3D" id="3.10.620.30">
    <property type="match status" value="1"/>
</dbReference>
<keyword evidence="1" id="KW-0812">Transmembrane</keyword>
<dbReference type="SUPFAM" id="SSF54001">
    <property type="entry name" value="Cysteine proteinases"/>
    <property type="match status" value="1"/>
</dbReference>
<sequence length="799" mass="92348">MNENTAVSRRLTVTNSFLITLAFGVFLNSLFHLRIYTIFNLFLCVIFLGLIYLFDQYKKNLATYFSLFGLFVVGIFISIFFQINYINGIDKVYKWCLIYNGDEKLYDRGCALAVSAGILLAGSILTYILHRFKRVKSIVSVLLFVLLILSAVYKINIPKISVGIVIFYDLTELAEYCGKLFNRNSNRVNNSIATIYLAPACLIIAILSVSFPSHAEPIQWRGVIDLMHKMEEKGSLLMTQLQYFIDRTGSEFTLNFSGYSEEESELGGDININNVTALKIKTQSKSTAKGYLVGSINDIYTGRKWERSEAEKEYSHEEYYYDFYELLNAFAREEEAGRDLTNLVKKKSYNIEYYDIRTRSLFYPLKTFQINFNKSVKYNETYQGAFLYDRAKGVGTKYEVQYYELNLSSERLQEMLRNAKETDYMVSEYAINKAAKDIFDYNTSGSQFDIIGLKNDLLRRSQEIKKQYTLLPENLPDRVRNLSFDLTRGLNNNYDKLKAIEAYLNKLPYTTKINKTPKGEDFVDYFLFEQQKGYCTYFASAMGVLARCLDIPTRYIEGFVVDYKNPDSSNTYKVLSSSAHSWVEAYIEGIGWIPFEPTPLYYAGRYTLWAEDNSDYPYHDSGVTIPQITGVPPYNEGLVNGNTPGAEESDKVNKKSYVLPVLGILVSILILFIGIILIYYGILVRKYGKKFKSASDNLKLSLTLAEILHYLDKEGFRISSDETLLSYATKIGDKINFNHTSFLSIVTVYMGVRYGEYEVKTEELKLVMDFLKYFKYHLQEKLGKRRMFFDRFLFLHFYQ</sequence>
<dbReference type="RefSeq" id="WP_161837247.1">
    <property type="nucleotide sequence ID" value="NZ_CP048000.1"/>
</dbReference>
<dbReference type="AlphaFoldDB" id="A0A6P1TK24"/>
<feature type="transmembrane region" description="Helical" evidence="1">
    <location>
        <begin position="137"/>
        <end position="155"/>
    </location>
</feature>
<evidence type="ECO:0000256" key="1">
    <source>
        <dbReference type="SAM" id="Phobius"/>
    </source>
</evidence>
<reference evidence="3 4" key="1">
    <citation type="submission" date="2020-01" db="EMBL/GenBank/DDBJ databases">
        <title>Genome analysis of Anaerocolumna sp. CBA3638.</title>
        <authorList>
            <person name="Kim J."/>
            <person name="Roh S.W."/>
        </authorList>
    </citation>
    <scope>NUCLEOTIDE SEQUENCE [LARGE SCALE GENOMIC DNA]</scope>
    <source>
        <strain evidence="3 4">CBA3638</strain>
    </source>
</reference>
<dbReference type="Pfam" id="PF01841">
    <property type="entry name" value="Transglut_core"/>
    <property type="match status" value="1"/>
</dbReference>
<feature type="transmembrane region" description="Helical" evidence="1">
    <location>
        <begin position="61"/>
        <end position="85"/>
    </location>
</feature>
<evidence type="ECO:0000313" key="4">
    <source>
        <dbReference type="Proteomes" id="UP000464314"/>
    </source>
</evidence>
<dbReference type="InterPro" id="IPR038765">
    <property type="entry name" value="Papain-like_cys_pep_sf"/>
</dbReference>
<feature type="transmembrane region" description="Helical" evidence="1">
    <location>
        <begin position="657"/>
        <end position="682"/>
    </location>
</feature>
<feature type="domain" description="Transglutaminase-like" evidence="2">
    <location>
        <begin position="527"/>
        <end position="599"/>
    </location>
</feature>
<feature type="transmembrane region" description="Helical" evidence="1">
    <location>
        <begin position="12"/>
        <end position="31"/>
    </location>
</feature>
<dbReference type="InterPro" id="IPR002931">
    <property type="entry name" value="Transglutaminase-like"/>
</dbReference>
<dbReference type="KEGG" id="anr:Ana3638_06190"/>
<keyword evidence="1" id="KW-1133">Transmembrane helix</keyword>
<accession>A0A6P1TK24</accession>
<keyword evidence="1" id="KW-0472">Membrane</keyword>
<evidence type="ECO:0000313" key="3">
    <source>
        <dbReference type="EMBL" id="QHQ60411.1"/>
    </source>
</evidence>
<organism evidence="3 4">
    <name type="scientific">Anaerocolumna sedimenticola</name>
    <dbReference type="NCBI Taxonomy" id="2696063"/>
    <lineage>
        <taxon>Bacteria</taxon>
        <taxon>Bacillati</taxon>
        <taxon>Bacillota</taxon>
        <taxon>Clostridia</taxon>
        <taxon>Lachnospirales</taxon>
        <taxon>Lachnospiraceae</taxon>
        <taxon>Anaerocolumna</taxon>
    </lineage>
</organism>
<dbReference type="InterPro" id="IPR052901">
    <property type="entry name" value="Bact_TGase-like"/>
</dbReference>
<gene>
    <name evidence="3" type="ORF">Ana3638_06190</name>
</gene>
<dbReference type="Proteomes" id="UP000464314">
    <property type="component" value="Chromosome"/>
</dbReference>